<accession>A0A4C1XN23</accession>
<organism evidence="2 3">
    <name type="scientific">Eumeta variegata</name>
    <name type="common">Bagworm moth</name>
    <name type="synonym">Eumeta japonica</name>
    <dbReference type="NCBI Taxonomy" id="151549"/>
    <lineage>
        <taxon>Eukaryota</taxon>
        <taxon>Metazoa</taxon>
        <taxon>Ecdysozoa</taxon>
        <taxon>Arthropoda</taxon>
        <taxon>Hexapoda</taxon>
        <taxon>Insecta</taxon>
        <taxon>Pterygota</taxon>
        <taxon>Neoptera</taxon>
        <taxon>Endopterygota</taxon>
        <taxon>Lepidoptera</taxon>
        <taxon>Glossata</taxon>
        <taxon>Ditrysia</taxon>
        <taxon>Tineoidea</taxon>
        <taxon>Psychidae</taxon>
        <taxon>Oiketicinae</taxon>
        <taxon>Eumeta</taxon>
    </lineage>
</organism>
<sequence length="118" mass="13097">MQEWTDEGEEGTTATITHWTKCNSGSCYFTSVFCEDVVPSQSSGIVSECSRVGHSMVYHFYLSLPLSPYHALPQHLDTAGLYLKPPTPAHCDLGRSRPPSSVRRQLTCPRRHEADGVT</sequence>
<feature type="region of interest" description="Disordered" evidence="1">
    <location>
        <begin position="90"/>
        <end position="118"/>
    </location>
</feature>
<dbReference type="AlphaFoldDB" id="A0A4C1XN23"/>
<gene>
    <name evidence="2" type="ORF">EVAR_40195_1</name>
</gene>
<evidence type="ECO:0000256" key="1">
    <source>
        <dbReference type="SAM" id="MobiDB-lite"/>
    </source>
</evidence>
<name>A0A4C1XN23_EUMVA</name>
<evidence type="ECO:0000313" key="2">
    <source>
        <dbReference type="EMBL" id="GBP63944.1"/>
    </source>
</evidence>
<reference evidence="2 3" key="1">
    <citation type="journal article" date="2019" name="Commun. Biol.">
        <title>The bagworm genome reveals a unique fibroin gene that provides high tensile strength.</title>
        <authorList>
            <person name="Kono N."/>
            <person name="Nakamura H."/>
            <person name="Ohtoshi R."/>
            <person name="Tomita M."/>
            <person name="Numata K."/>
            <person name="Arakawa K."/>
        </authorList>
    </citation>
    <scope>NUCLEOTIDE SEQUENCE [LARGE SCALE GENOMIC DNA]</scope>
</reference>
<proteinExistence type="predicted"/>
<keyword evidence="3" id="KW-1185">Reference proteome</keyword>
<dbReference type="Proteomes" id="UP000299102">
    <property type="component" value="Unassembled WGS sequence"/>
</dbReference>
<dbReference type="EMBL" id="BGZK01000883">
    <property type="protein sequence ID" value="GBP63944.1"/>
    <property type="molecule type" value="Genomic_DNA"/>
</dbReference>
<comment type="caution">
    <text evidence="2">The sequence shown here is derived from an EMBL/GenBank/DDBJ whole genome shotgun (WGS) entry which is preliminary data.</text>
</comment>
<evidence type="ECO:0000313" key="3">
    <source>
        <dbReference type="Proteomes" id="UP000299102"/>
    </source>
</evidence>
<protein>
    <submittedName>
        <fullName evidence="2">Uncharacterized protein</fullName>
    </submittedName>
</protein>